<dbReference type="EMBL" id="CP072788">
    <property type="protein sequence ID" value="QTR02530.1"/>
    <property type="molecule type" value="Genomic_DNA"/>
</dbReference>
<proteinExistence type="predicted"/>
<protein>
    <submittedName>
        <fullName evidence="1">Uncharacterized protein</fullName>
    </submittedName>
</protein>
<sequence length="72" mass="6676">MGFSVGFSAGFSAGSPAGAAVVRGKGSWGGGATSVTVDGGPVPTTVDGGAVDAGTSNCCRRSSGGALTRVSP</sequence>
<accession>A0A8T8HWF4</accession>
<name>A0A8T8HWF4_9PSEU</name>
<gene>
    <name evidence="1" type="ORF">J7S33_26035</name>
</gene>
<evidence type="ECO:0000313" key="1">
    <source>
        <dbReference type="EMBL" id="QTR02530.1"/>
    </source>
</evidence>
<feature type="non-terminal residue" evidence="1">
    <location>
        <position position="72"/>
    </location>
</feature>
<evidence type="ECO:0000313" key="2">
    <source>
        <dbReference type="Proteomes" id="UP000671828"/>
    </source>
</evidence>
<reference evidence="1" key="1">
    <citation type="submission" date="2021-04" db="EMBL/GenBank/DDBJ databases">
        <title>Saccharothrix algeriensis WGS.</title>
        <authorList>
            <person name="Stuskova K."/>
            <person name="Hakalova E."/>
            <person name="Tebbal A.B."/>
            <person name="Eichmeier A."/>
        </authorList>
    </citation>
    <scope>NUCLEOTIDE SEQUENCE</scope>
    <source>
        <strain evidence="1">NRRL B-24137</strain>
    </source>
</reference>
<dbReference type="Proteomes" id="UP000671828">
    <property type="component" value="Chromosome"/>
</dbReference>
<dbReference type="AlphaFoldDB" id="A0A8T8HWF4"/>
<organism evidence="1 2">
    <name type="scientific">Saccharothrix algeriensis</name>
    <dbReference type="NCBI Taxonomy" id="173560"/>
    <lineage>
        <taxon>Bacteria</taxon>
        <taxon>Bacillati</taxon>
        <taxon>Actinomycetota</taxon>
        <taxon>Actinomycetes</taxon>
        <taxon>Pseudonocardiales</taxon>
        <taxon>Pseudonocardiaceae</taxon>
        <taxon>Saccharothrix</taxon>
    </lineage>
</organism>